<dbReference type="Pfam" id="PF13588">
    <property type="entry name" value="HSDR_N_2"/>
    <property type="match status" value="1"/>
</dbReference>
<dbReference type="KEGG" id="msil:METEAL_34240"/>
<gene>
    <name evidence="2" type="ORF">METEAL_34240</name>
</gene>
<organism evidence="2 3">
    <name type="scientific">Mesoterricola silvestris</name>
    <dbReference type="NCBI Taxonomy" id="2927979"/>
    <lineage>
        <taxon>Bacteria</taxon>
        <taxon>Pseudomonadati</taxon>
        <taxon>Acidobacteriota</taxon>
        <taxon>Holophagae</taxon>
        <taxon>Holophagales</taxon>
        <taxon>Holophagaceae</taxon>
        <taxon>Mesoterricola</taxon>
    </lineage>
</organism>
<accession>A0AA48GTU7</accession>
<feature type="domain" description="Type I restriction enzyme R protein N-terminal" evidence="1">
    <location>
        <begin position="115"/>
        <end position="212"/>
    </location>
</feature>
<sequence>MISGLEEEVFETRLLAFRDSVISSSKGTRRILLRNILKLFGFRTRTQERLTTLAKSLDRVGLTVAPPLLDCRREDWVHISAPKGPSIESLNDGQEAWFQSITAKQFASEKEVEIRFIIPLLERLGYSEEDRVDGCTIEMTIGSRKVKGEADFVLYDGTNRSRDNVLLIVEAKRNGTRLEQAVEQARSYAMFLGAPFYLVTNGDDLRVFRFKSALETDVEVFQGTRETLGSRFHLLHGSISKSRVADLRRVLRR</sequence>
<proteinExistence type="predicted"/>
<dbReference type="AlphaFoldDB" id="A0AA48GTU7"/>
<evidence type="ECO:0000259" key="1">
    <source>
        <dbReference type="Pfam" id="PF13588"/>
    </source>
</evidence>
<reference evidence="3" key="1">
    <citation type="journal article" date="2023" name="Int. J. Syst. Evol. Microbiol.">
        <title>Mesoterricola silvestris gen. nov., sp. nov., Mesoterricola sediminis sp. nov., Geothrix oryzae sp. nov., Geothrix edaphica sp. nov., Geothrix rubra sp. nov., and Geothrix limicola sp. nov., six novel members of Acidobacteriota isolated from soils.</title>
        <authorList>
            <person name="Itoh H."/>
            <person name="Sugisawa Y."/>
            <person name="Mise K."/>
            <person name="Xu Z."/>
            <person name="Kuniyasu M."/>
            <person name="Ushijima N."/>
            <person name="Kawano K."/>
            <person name="Kobayashi E."/>
            <person name="Shiratori Y."/>
            <person name="Masuda Y."/>
            <person name="Senoo K."/>
        </authorList>
    </citation>
    <scope>NUCLEOTIDE SEQUENCE [LARGE SCALE GENOMIC DNA]</scope>
    <source>
        <strain evidence="3">W79</strain>
    </source>
</reference>
<name>A0AA48GTU7_9BACT</name>
<dbReference type="EMBL" id="AP027080">
    <property type="protein sequence ID" value="BDU74250.1"/>
    <property type="molecule type" value="Genomic_DNA"/>
</dbReference>
<dbReference type="Proteomes" id="UP001238179">
    <property type="component" value="Chromosome"/>
</dbReference>
<evidence type="ECO:0000313" key="3">
    <source>
        <dbReference type="Proteomes" id="UP001238179"/>
    </source>
</evidence>
<dbReference type="Gene3D" id="3.90.1570.30">
    <property type="match status" value="1"/>
</dbReference>
<keyword evidence="3" id="KW-1185">Reference proteome</keyword>
<dbReference type="InterPro" id="IPR029464">
    <property type="entry name" value="HSDR_N"/>
</dbReference>
<evidence type="ECO:0000313" key="2">
    <source>
        <dbReference type="EMBL" id="BDU74250.1"/>
    </source>
</evidence>
<protein>
    <recommendedName>
        <fullName evidence="1">Type I restriction enzyme R protein N-terminal domain-containing protein</fullName>
    </recommendedName>
</protein>